<dbReference type="Proteomes" id="UP000694552">
    <property type="component" value="Unplaced"/>
</dbReference>
<evidence type="ECO:0000313" key="2">
    <source>
        <dbReference type="Proteomes" id="UP000694552"/>
    </source>
</evidence>
<reference evidence="1" key="1">
    <citation type="submission" date="2025-08" db="UniProtKB">
        <authorList>
            <consortium name="Ensembl"/>
        </authorList>
    </citation>
    <scope>IDENTIFICATION</scope>
</reference>
<dbReference type="AlphaFoldDB" id="A0A8C8AQ11"/>
<keyword evidence="2" id="KW-1185">Reference proteome</keyword>
<reference evidence="1" key="2">
    <citation type="submission" date="2025-09" db="UniProtKB">
        <authorList>
            <consortium name="Ensembl"/>
        </authorList>
    </citation>
    <scope>IDENTIFICATION</scope>
</reference>
<organism evidence="1 2">
    <name type="scientific">Otus sunia</name>
    <name type="common">Oriental scops-owl</name>
    <dbReference type="NCBI Taxonomy" id="257818"/>
    <lineage>
        <taxon>Eukaryota</taxon>
        <taxon>Metazoa</taxon>
        <taxon>Chordata</taxon>
        <taxon>Craniata</taxon>
        <taxon>Vertebrata</taxon>
        <taxon>Euteleostomi</taxon>
        <taxon>Archelosauria</taxon>
        <taxon>Archosauria</taxon>
        <taxon>Dinosauria</taxon>
        <taxon>Saurischia</taxon>
        <taxon>Theropoda</taxon>
        <taxon>Coelurosauria</taxon>
        <taxon>Aves</taxon>
        <taxon>Neognathae</taxon>
        <taxon>Neoaves</taxon>
        <taxon>Telluraves</taxon>
        <taxon>Strigiformes</taxon>
        <taxon>Strigidae</taxon>
        <taxon>Otus</taxon>
    </lineage>
</organism>
<protein>
    <submittedName>
        <fullName evidence="1">Uncharacterized protein</fullName>
    </submittedName>
</protein>
<name>A0A8C8AQ11_9STRI</name>
<sequence>MNRIKNKLIIASCTCPHSPLQEGALRSRSSGNFISFAMVSQQSLTQSKRTALRQQTKEHLKNPKCRVQYRSGILNLCVCVWFLGCWGFS</sequence>
<accession>A0A8C8AQ11</accession>
<dbReference type="Ensembl" id="ENSOSUT00000008726.1">
    <property type="protein sequence ID" value="ENSOSUP00000008419.1"/>
    <property type="gene ID" value="ENSOSUG00000006200.1"/>
</dbReference>
<proteinExistence type="predicted"/>
<evidence type="ECO:0000313" key="1">
    <source>
        <dbReference type="Ensembl" id="ENSOSUP00000008419.1"/>
    </source>
</evidence>